<sequence>MPVTYLAVTIGAIAVTYFIIANPQATAYKGGRLLKIKTMIIETYRATLKHDTGMIRIKVVSLSGERGAIQQITTAEHCPECAIIKLKKINTKKV</sequence>
<dbReference type="Proteomes" id="UP000597338">
    <property type="component" value="Unassembled WGS sequence"/>
</dbReference>
<feature type="transmembrane region" description="Helical" evidence="1">
    <location>
        <begin position="6"/>
        <end position="28"/>
    </location>
</feature>
<organism evidence="2 3">
    <name type="scientific">Parapedobacter defluvii</name>
    <dbReference type="NCBI Taxonomy" id="2045106"/>
    <lineage>
        <taxon>Bacteria</taxon>
        <taxon>Pseudomonadati</taxon>
        <taxon>Bacteroidota</taxon>
        <taxon>Sphingobacteriia</taxon>
        <taxon>Sphingobacteriales</taxon>
        <taxon>Sphingobacteriaceae</taxon>
        <taxon>Parapedobacter</taxon>
    </lineage>
</organism>
<keyword evidence="1" id="KW-0472">Membrane</keyword>
<evidence type="ECO:0000313" key="2">
    <source>
        <dbReference type="EMBL" id="GGC36782.1"/>
    </source>
</evidence>
<reference evidence="3" key="1">
    <citation type="journal article" date="2019" name="Int. J. Syst. Evol. Microbiol.">
        <title>The Global Catalogue of Microorganisms (GCM) 10K type strain sequencing project: providing services to taxonomists for standard genome sequencing and annotation.</title>
        <authorList>
            <consortium name="The Broad Institute Genomics Platform"/>
            <consortium name="The Broad Institute Genome Sequencing Center for Infectious Disease"/>
            <person name="Wu L."/>
            <person name="Ma J."/>
        </authorList>
    </citation>
    <scope>NUCLEOTIDE SEQUENCE [LARGE SCALE GENOMIC DNA]</scope>
    <source>
        <strain evidence="3">CGMCC 1.15342</strain>
    </source>
</reference>
<keyword evidence="3" id="KW-1185">Reference proteome</keyword>
<dbReference type="EMBL" id="BMIK01000011">
    <property type="protein sequence ID" value="GGC36782.1"/>
    <property type="molecule type" value="Genomic_DNA"/>
</dbReference>
<keyword evidence="1" id="KW-0812">Transmembrane</keyword>
<keyword evidence="1" id="KW-1133">Transmembrane helix</keyword>
<gene>
    <name evidence="2" type="ORF">GCM10011386_31160</name>
</gene>
<comment type="caution">
    <text evidence="2">The sequence shown here is derived from an EMBL/GenBank/DDBJ whole genome shotgun (WGS) entry which is preliminary data.</text>
</comment>
<accession>A0ABQ1M9M8</accession>
<evidence type="ECO:0000313" key="3">
    <source>
        <dbReference type="Proteomes" id="UP000597338"/>
    </source>
</evidence>
<proteinExistence type="predicted"/>
<evidence type="ECO:0000256" key="1">
    <source>
        <dbReference type="SAM" id="Phobius"/>
    </source>
</evidence>
<name>A0ABQ1M9M8_9SPHI</name>
<protein>
    <submittedName>
        <fullName evidence="2">Uncharacterized protein</fullName>
    </submittedName>
</protein>